<gene>
    <name evidence="2" type="ORF">CDAR_607641</name>
</gene>
<reference evidence="2 3" key="1">
    <citation type="submission" date="2021-06" db="EMBL/GenBank/DDBJ databases">
        <title>Caerostris darwini draft genome.</title>
        <authorList>
            <person name="Kono N."/>
            <person name="Arakawa K."/>
        </authorList>
    </citation>
    <scope>NUCLEOTIDE SEQUENCE [LARGE SCALE GENOMIC DNA]</scope>
</reference>
<feature type="compositionally biased region" description="Basic and acidic residues" evidence="1">
    <location>
        <begin position="78"/>
        <end position="91"/>
    </location>
</feature>
<evidence type="ECO:0000313" key="3">
    <source>
        <dbReference type="Proteomes" id="UP001054837"/>
    </source>
</evidence>
<protein>
    <submittedName>
        <fullName evidence="2">Uncharacterized protein</fullName>
    </submittedName>
</protein>
<organism evidence="2 3">
    <name type="scientific">Caerostris darwini</name>
    <dbReference type="NCBI Taxonomy" id="1538125"/>
    <lineage>
        <taxon>Eukaryota</taxon>
        <taxon>Metazoa</taxon>
        <taxon>Ecdysozoa</taxon>
        <taxon>Arthropoda</taxon>
        <taxon>Chelicerata</taxon>
        <taxon>Arachnida</taxon>
        <taxon>Araneae</taxon>
        <taxon>Araneomorphae</taxon>
        <taxon>Entelegynae</taxon>
        <taxon>Araneoidea</taxon>
        <taxon>Araneidae</taxon>
        <taxon>Caerostris</taxon>
    </lineage>
</organism>
<proteinExistence type="predicted"/>
<keyword evidence="3" id="KW-1185">Reference proteome</keyword>
<dbReference type="AlphaFoldDB" id="A0AAV4RSK8"/>
<feature type="region of interest" description="Disordered" evidence="1">
    <location>
        <begin position="65"/>
        <end position="100"/>
    </location>
</feature>
<name>A0AAV4RSK8_9ARAC</name>
<evidence type="ECO:0000313" key="2">
    <source>
        <dbReference type="EMBL" id="GIY23336.1"/>
    </source>
</evidence>
<evidence type="ECO:0000256" key="1">
    <source>
        <dbReference type="SAM" id="MobiDB-lite"/>
    </source>
</evidence>
<comment type="caution">
    <text evidence="2">The sequence shown here is derived from an EMBL/GenBank/DDBJ whole genome shotgun (WGS) entry which is preliminary data.</text>
</comment>
<dbReference type="Proteomes" id="UP001054837">
    <property type="component" value="Unassembled WGS sequence"/>
</dbReference>
<dbReference type="EMBL" id="BPLQ01006535">
    <property type="protein sequence ID" value="GIY23336.1"/>
    <property type="molecule type" value="Genomic_DNA"/>
</dbReference>
<sequence length="100" mass="11724">MDKRDIMLAQILLNILKHHHLIQYPIPNGCIFKPWLPMITYEETGDVLRIKDHEMPKEEEMCDYNPIRRSHPIGPGVQKERPLTDSARSESQKLYQAITT</sequence>
<accession>A0AAV4RSK8</accession>